<dbReference type="InterPro" id="IPR036396">
    <property type="entry name" value="Cyt_P450_sf"/>
</dbReference>
<comment type="similarity">
    <text evidence="2">Belongs to the cytochrome P450 family.</text>
</comment>
<comment type="cofactor">
    <cofactor evidence="1">
        <name>heme</name>
        <dbReference type="ChEBI" id="CHEBI:30413"/>
    </cofactor>
</comment>
<dbReference type="EMBL" id="BQKI01000076">
    <property type="protein sequence ID" value="GJN24169.1"/>
    <property type="molecule type" value="Genomic_DNA"/>
</dbReference>
<sequence>MDSSALSSSQDYLLLLFPATSTFLSQILAVLLVAASLVWFFPGGPAWAVSRIVVTCRRGAAPSSQAPGIPGVVTTAISGPSAHRAIAALSRSLPGGDALLCFTAGLTRFAVASRPDTAREVLSGPAFADRPVKDAARGLLFHRAMGFAPSGGYWRALRP</sequence>
<dbReference type="GO" id="GO:0020037">
    <property type="term" value="F:heme binding"/>
    <property type="evidence" value="ECO:0007669"/>
    <property type="project" value="InterPro"/>
</dbReference>
<dbReference type="InterPro" id="IPR051996">
    <property type="entry name" value="Cytochrome_P450_78A"/>
</dbReference>
<keyword evidence="5" id="KW-0560">Oxidoreductase</keyword>
<accession>A0AAV5ENR3</accession>
<dbReference type="GO" id="GO:0004497">
    <property type="term" value="F:monooxygenase activity"/>
    <property type="evidence" value="ECO:0007669"/>
    <property type="project" value="UniProtKB-KW"/>
</dbReference>
<keyword evidence="10" id="KW-1185">Reference proteome</keyword>
<evidence type="ECO:0000256" key="7">
    <source>
        <dbReference type="ARBA" id="ARBA00023033"/>
    </source>
</evidence>
<reference evidence="9" key="2">
    <citation type="submission" date="2021-12" db="EMBL/GenBank/DDBJ databases">
        <title>Resequencing data analysis of finger millet.</title>
        <authorList>
            <person name="Hatakeyama M."/>
            <person name="Aluri S."/>
            <person name="Balachadran M.T."/>
            <person name="Sivarajan S.R."/>
            <person name="Poveda L."/>
            <person name="Shimizu-Inatsugi R."/>
            <person name="Schlapbach R."/>
            <person name="Sreeman S.M."/>
            <person name="Shimizu K.K."/>
        </authorList>
    </citation>
    <scope>NUCLEOTIDE SEQUENCE</scope>
</reference>
<dbReference type="GO" id="GO:0005506">
    <property type="term" value="F:iron ion binding"/>
    <property type="evidence" value="ECO:0007669"/>
    <property type="project" value="InterPro"/>
</dbReference>
<dbReference type="PANTHER" id="PTHR47946">
    <property type="entry name" value="CYTOCHROME P450 78A7-RELATED"/>
    <property type="match status" value="1"/>
</dbReference>
<reference evidence="9" key="1">
    <citation type="journal article" date="2018" name="DNA Res.">
        <title>Multiple hybrid de novo genome assembly of finger millet, an orphan allotetraploid crop.</title>
        <authorList>
            <person name="Hatakeyama M."/>
            <person name="Aluri S."/>
            <person name="Balachadran M.T."/>
            <person name="Sivarajan S.R."/>
            <person name="Patrignani A."/>
            <person name="Gruter S."/>
            <person name="Poveda L."/>
            <person name="Shimizu-Inatsugi R."/>
            <person name="Baeten J."/>
            <person name="Francoijs K.J."/>
            <person name="Nataraja K.N."/>
            <person name="Reddy Y.A.N."/>
            <person name="Phadnis S."/>
            <person name="Ravikumar R.L."/>
            <person name="Schlapbach R."/>
            <person name="Sreeman S.M."/>
            <person name="Shimizu K.K."/>
        </authorList>
    </citation>
    <scope>NUCLEOTIDE SEQUENCE</scope>
</reference>
<evidence type="ECO:0000256" key="8">
    <source>
        <dbReference type="SAM" id="Phobius"/>
    </source>
</evidence>
<evidence type="ECO:0000256" key="4">
    <source>
        <dbReference type="ARBA" id="ARBA00022723"/>
    </source>
</evidence>
<dbReference type="SUPFAM" id="SSF48264">
    <property type="entry name" value="Cytochrome P450"/>
    <property type="match status" value="1"/>
</dbReference>
<keyword evidence="8" id="KW-1133">Transmembrane helix</keyword>
<keyword evidence="7" id="KW-0503">Monooxygenase</keyword>
<feature type="transmembrane region" description="Helical" evidence="8">
    <location>
        <begin position="12"/>
        <end position="41"/>
    </location>
</feature>
<evidence type="ECO:0000256" key="6">
    <source>
        <dbReference type="ARBA" id="ARBA00023004"/>
    </source>
</evidence>
<keyword evidence="3" id="KW-0349">Heme</keyword>
<keyword evidence="6" id="KW-0408">Iron</keyword>
<dbReference type="AlphaFoldDB" id="A0AAV5ENR3"/>
<name>A0AAV5ENR3_ELECO</name>
<keyword evidence="8" id="KW-0812">Transmembrane</keyword>
<keyword evidence="4" id="KW-0479">Metal-binding</keyword>
<gene>
    <name evidence="9" type="primary">gb11893</name>
    <name evidence="9" type="ORF">PR202_gb11893</name>
</gene>
<protein>
    <submittedName>
        <fullName evidence="9">Uncharacterized protein</fullName>
    </submittedName>
</protein>
<keyword evidence="8" id="KW-0472">Membrane</keyword>
<evidence type="ECO:0000256" key="1">
    <source>
        <dbReference type="ARBA" id="ARBA00001971"/>
    </source>
</evidence>
<evidence type="ECO:0000256" key="2">
    <source>
        <dbReference type="ARBA" id="ARBA00010617"/>
    </source>
</evidence>
<dbReference type="PANTHER" id="PTHR47946:SF18">
    <property type="entry name" value="OS03G0603100 PROTEIN"/>
    <property type="match status" value="1"/>
</dbReference>
<evidence type="ECO:0000313" key="9">
    <source>
        <dbReference type="EMBL" id="GJN24169.1"/>
    </source>
</evidence>
<evidence type="ECO:0000256" key="5">
    <source>
        <dbReference type="ARBA" id="ARBA00023002"/>
    </source>
</evidence>
<dbReference type="Proteomes" id="UP001054889">
    <property type="component" value="Unassembled WGS sequence"/>
</dbReference>
<comment type="caution">
    <text evidence="9">The sequence shown here is derived from an EMBL/GenBank/DDBJ whole genome shotgun (WGS) entry which is preliminary data.</text>
</comment>
<proteinExistence type="inferred from homology"/>
<dbReference type="GO" id="GO:0016705">
    <property type="term" value="F:oxidoreductase activity, acting on paired donors, with incorporation or reduction of molecular oxygen"/>
    <property type="evidence" value="ECO:0007669"/>
    <property type="project" value="InterPro"/>
</dbReference>
<evidence type="ECO:0000313" key="10">
    <source>
        <dbReference type="Proteomes" id="UP001054889"/>
    </source>
</evidence>
<organism evidence="9 10">
    <name type="scientific">Eleusine coracana subsp. coracana</name>
    <dbReference type="NCBI Taxonomy" id="191504"/>
    <lineage>
        <taxon>Eukaryota</taxon>
        <taxon>Viridiplantae</taxon>
        <taxon>Streptophyta</taxon>
        <taxon>Embryophyta</taxon>
        <taxon>Tracheophyta</taxon>
        <taxon>Spermatophyta</taxon>
        <taxon>Magnoliopsida</taxon>
        <taxon>Liliopsida</taxon>
        <taxon>Poales</taxon>
        <taxon>Poaceae</taxon>
        <taxon>PACMAD clade</taxon>
        <taxon>Chloridoideae</taxon>
        <taxon>Cynodonteae</taxon>
        <taxon>Eleusininae</taxon>
        <taxon>Eleusine</taxon>
    </lineage>
</organism>
<evidence type="ECO:0000256" key="3">
    <source>
        <dbReference type="ARBA" id="ARBA00022617"/>
    </source>
</evidence>